<evidence type="ECO:0000313" key="2">
    <source>
        <dbReference type="Proteomes" id="UP000274822"/>
    </source>
</evidence>
<name>A0A433QUU8_9FUNG</name>
<sequence>MCVLRVRARGEPDGLVASGEADVKPADEGVDVVVARRRQSEGCPEGEVGFLHRLDINFLGR</sequence>
<gene>
    <name evidence="1" type="ORF">BC938DRAFT_471062</name>
</gene>
<evidence type="ECO:0000313" key="1">
    <source>
        <dbReference type="EMBL" id="RUS33573.1"/>
    </source>
</evidence>
<comment type="caution">
    <text evidence="1">The sequence shown here is derived from an EMBL/GenBank/DDBJ whole genome shotgun (WGS) entry which is preliminary data.</text>
</comment>
<protein>
    <submittedName>
        <fullName evidence="1">Uncharacterized protein</fullName>
    </submittedName>
</protein>
<keyword evidence="2" id="KW-1185">Reference proteome</keyword>
<dbReference type="Proteomes" id="UP000274822">
    <property type="component" value="Unassembled WGS sequence"/>
</dbReference>
<reference evidence="1 2" key="1">
    <citation type="journal article" date="2018" name="New Phytol.">
        <title>Phylogenomics of Endogonaceae and evolution of mycorrhizas within Mucoromycota.</title>
        <authorList>
            <person name="Chang Y."/>
            <person name="Desiro A."/>
            <person name="Na H."/>
            <person name="Sandor L."/>
            <person name="Lipzen A."/>
            <person name="Clum A."/>
            <person name="Barry K."/>
            <person name="Grigoriev I.V."/>
            <person name="Martin F.M."/>
            <person name="Stajich J.E."/>
            <person name="Smith M.E."/>
            <person name="Bonito G."/>
            <person name="Spatafora J.W."/>
        </authorList>
    </citation>
    <scope>NUCLEOTIDE SEQUENCE [LARGE SCALE GENOMIC DNA]</scope>
    <source>
        <strain evidence="1 2">AD002</strain>
    </source>
</reference>
<dbReference type="EMBL" id="RBNJ01001097">
    <property type="protein sequence ID" value="RUS33573.1"/>
    <property type="molecule type" value="Genomic_DNA"/>
</dbReference>
<organism evidence="1 2">
    <name type="scientific">Jimgerdemannia flammicorona</name>
    <dbReference type="NCBI Taxonomy" id="994334"/>
    <lineage>
        <taxon>Eukaryota</taxon>
        <taxon>Fungi</taxon>
        <taxon>Fungi incertae sedis</taxon>
        <taxon>Mucoromycota</taxon>
        <taxon>Mucoromycotina</taxon>
        <taxon>Endogonomycetes</taxon>
        <taxon>Endogonales</taxon>
        <taxon>Endogonaceae</taxon>
        <taxon>Jimgerdemannia</taxon>
    </lineage>
</organism>
<proteinExistence type="predicted"/>
<accession>A0A433QUU8</accession>
<dbReference type="AlphaFoldDB" id="A0A433QUU8"/>